<dbReference type="InterPro" id="IPR050090">
    <property type="entry name" value="Tyrosine_recombinase_XerCD"/>
</dbReference>
<proteinExistence type="inferred from homology"/>
<dbReference type="EMBL" id="DWYG01000019">
    <property type="protein sequence ID" value="HJB41250.1"/>
    <property type="molecule type" value="Genomic_DNA"/>
</dbReference>
<evidence type="ECO:0000256" key="1">
    <source>
        <dbReference type="ARBA" id="ARBA00008857"/>
    </source>
</evidence>
<dbReference type="Proteomes" id="UP000886803">
    <property type="component" value="Unassembled WGS sequence"/>
</dbReference>
<keyword evidence="3" id="KW-0233">DNA recombination</keyword>
<comment type="caution">
    <text evidence="5">The sequence shown here is derived from an EMBL/GenBank/DDBJ whole genome shotgun (WGS) entry which is preliminary data.</text>
</comment>
<evidence type="ECO:0000313" key="6">
    <source>
        <dbReference type="Proteomes" id="UP000886803"/>
    </source>
</evidence>
<dbReference type="InterPro" id="IPR002104">
    <property type="entry name" value="Integrase_catalytic"/>
</dbReference>
<evidence type="ECO:0000256" key="2">
    <source>
        <dbReference type="ARBA" id="ARBA00023125"/>
    </source>
</evidence>
<dbReference type="InterPro" id="IPR013762">
    <property type="entry name" value="Integrase-like_cat_sf"/>
</dbReference>
<dbReference type="PANTHER" id="PTHR30349:SF41">
    <property type="entry name" value="INTEGRASE_RECOMBINASE PROTEIN MJ0367-RELATED"/>
    <property type="match status" value="1"/>
</dbReference>
<dbReference type="GO" id="GO:0006310">
    <property type="term" value="P:DNA recombination"/>
    <property type="evidence" value="ECO:0007669"/>
    <property type="project" value="UniProtKB-KW"/>
</dbReference>
<comment type="similarity">
    <text evidence="1">Belongs to the 'phage' integrase family.</text>
</comment>
<dbReference type="PANTHER" id="PTHR30349">
    <property type="entry name" value="PHAGE INTEGRASE-RELATED"/>
    <property type="match status" value="1"/>
</dbReference>
<accession>A0A9D2M4D9</accession>
<dbReference type="CDD" id="cd00397">
    <property type="entry name" value="DNA_BRE_C"/>
    <property type="match status" value="1"/>
</dbReference>
<evidence type="ECO:0000256" key="3">
    <source>
        <dbReference type="ARBA" id="ARBA00023172"/>
    </source>
</evidence>
<reference evidence="5" key="1">
    <citation type="journal article" date="2021" name="PeerJ">
        <title>Extensive microbial diversity within the chicken gut microbiome revealed by metagenomics and culture.</title>
        <authorList>
            <person name="Gilroy R."/>
            <person name="Ravi A."/>
            <person name="Getino M."/>
            <person name="Pursley I."/>
            <person name="Horton D.L."/>
            <person name="Alikhan N.F."/>
            <person name="Baker D."/>
            <person name="Gharbi K."/>
            <person name="Hall N."/>
            <person name="Watson M."/>
            <person name="Adriaenssens E.M."/>
            <person name="Foster-Nyarko E."/>
            <person name="Jarju S."/>
            <person name="Secka A."/>
            <person name="Antonio M."/>
            <person name="Oren A."/>
            <person name="Chaudhuri R.R."/>
            <person name="La Ragione R."/>
            <person name="Hildebrand F."/>
            <person name="Pallen M.J."/>
        </authorList>
    </citation>
    <scope>NUCLEOTIDE SEQUENCE</scope>
    <source>
        <strain evidence="5">ChiBcec8-13705</strain>
    </source>
</reference>
<feature type="domain" description="Tyr recombinase" evidence="4">
    <location>
        <begin position="200"/>
        <end position="380"/>
    </location>
</feature>
<dbReference type="Gene3D" id="1.10.443.10">
    <property type="entry name" value="Intergrase catalytic core"/>
    <property type="match status" value="1"/>
</dbReference>
<keyword evidence="2" id="KW-0238">DNA-binding</keyword>
<evidence type="ECO:0000313" key="5">
    <source>
        <dbReference type="EMBL" id="HJB41250.1"/>
    </source>
</evidence>
<dbReference type="InterPro" id="IPR011010">
    <property type="entry name" value="DNA_brk_join_enz"/>
</dbReference>
<dbReference type="SUPFAM" id="SSF56349">
    <property type="entry name" value="DNA breaking-rejoining enzymes"/>
    <property type="match status" value="1"/>
</dbReference>
<evidence type="ECO:0000259" key="4">
    <source>
        <dbReference type="PROSITE" id="PS51898"/>
    </source>
</evidence>
<dbReference type="GO" id="GO:0003677">
    <property type="term" value="F:DNA binding"/>
    <property type="evidence" value="ECO:0007669"/>
    <property type="project" value="UniProtKB-KW"/>
</dbReference>
<name>A0A9D2M4D9_9FIRM</name>
<dbReference type="PROSITE" id="PS51898">
    <property type="entry name" value="TYR_RECOMBINASE"/>
    <property type="match status" value="1"/>
</dbReference>
<protein>
    <submittedName>
        <fullName evidence="5">Tyrosine-type recombinase/integrase</fullName>
    </submittedName>
</protein>
<dbReference type="AlphaFoldDB" id="A0A9D2M4D9"/>
<organism evidence="5 6">
    <name type="scientific">Candidatus Gemmiger avicola</name>
    <dbReference type="NCBI Taxonomy" id="2838605"/>
    <lineage>
        <taxon>Bacteria</taxon>
        <taxon>Bacillati</taxon>
        <taxon>Bacillota</taxon>
        <taxon>Clostridia</taxon>
        <taxon>Eubacteriales</taxon>
        <taxon>Gemmiger</taxon>
    </lineage>
</organism>
<gene>
    <name evidence="5" type="ORF">H9945_01975</name>
</gene>
<sequence length="395" mass="44546">MKQVIPVLCISCQQKIPDGSLFCNHCGKRQRGTIAPRKRPKARRAKGSGSIVFIKGLSSPYRARYCGRNLGYFPTVLAAQDAIESAKASGPDLEYRNYTMQQVFDAVTSDRDWASRSDKYRADTKTTWKYMSELHNKLARDVRKEDFQNIIYRAQDEDKSQSHQLKLRVLAKKLCQFCVQHGIHSVDYSEGLKVNNNIKTQRVPFSDADLRAIYTHRQDRAAAIIWFLCATGCRPGELGKILRDDSIDTKRHGVWLAGSKTAAGRNRFVAIDPVTWEVFMRFYRAAAPGAPIFTGKNGGPWDVAGFRRYEFYPELESLGIPTGKYILYSCRHTFATLAERSGVDKATLQRAMGHEIGSTVTDDHYIDQVAHVDTALSEFNKLSKSISSIVSKVSR</sequence>
<dbReference type="Pfam" id="PF00589">
    <property type="entry name" value="Phage_integrase"/>
    <property type="match status" value="1"/>
</dbReference>
<reference evidence="5" key="2">
    <citation type="submission" date="2021-04" db="EMBL/GenBank/DDBJ databases">
        <authorList>
            <person name="Gilroy R."/>
        </authorList>
    </citation>
    <scope>NUCLEOTIDE SEQUENCE</scope>
    <source>
        <strain evidence="5">ChiBcec8-13705</strain>
    </source>
</reference>
<dbReference type="GO" id="GO:0015074">
    <property type="term" value="P:DNA integration"/>
    <property type="evidence" value="ECO:0007669"/>
    <property type="project" value="InterPro"/>
</dbReference>